<dbReference type="InterPro" id="IPR036526">
    <property type="entry name" value="C-N_Hydrolase_sf"/>
</dbReference>
<dbReference type="Pfam" id="PF00795">
    <property type="entry name" value="CN_hydrolase"/>
    <property type="match status" value="1"/>
</dbReference>
<dbReference type="PROSITE" id="PS50263">
    <property type="entry name" value="CN_HYDROLASE"/>
    <property type="match status" value="1"/>
</dbReference>
<dbReference type="Pfam" id="PF20154">
    <property type="entry name" value="LNT_N"/>
    <property type="match status" value="1"/>
</dbReference>
<dbReference type="EMBL" id="JAUSUZ010000001">
    <property type="protein sequence ID" value="MDQ0364031.1"/>
    <property type="molecule type" value="Genomic_DNA"/>
</dbReference>
<evidence type="ECO:0000256" key="2">
    <source>
        <dbReference type="ARBA" id="ARBA00022475"/>
    </source>
</evidence>
<evidence type="ECO:0000256" key="7">
    <source>
        <dbReference type="ARBA" id="ARBA00023315"/>
    </source>
</evidence>
<dbReference type="InterPro" id="IPR004563">
    <property type="entry name" value="Apolipo_AcylTrfase"/>
</dbReference>
<feature type="transmembrane region" description="Helical" evidence="8">
    <location>
        <begin position="97"/>
        <end position="115"/>
    </location>
</feature>
<feature type="transmembrane region" description="Helical" evidence="8">
    <location>
        <begin position="122"/>
        <end position="142"/>
    </location>
</feature>
<evidence type="ECO:0000256" key="8">
    <source>
        <dbReference type="HAMAP-Rule" id="MF_01148"/>
    </source>
</evidence>
<feature type="compositionally biased region" description="Low complexity" evidence="9">
    <location>
        <begin position="276"/>
        <end position="287"/>
    </location>
</feature>
<evidence type="ECO:0000259" key="10">
    <source>
        <dbReference type="PROSITE" id="PS50263"/>
    </source>
</evidence>
<protein>
    <recommendedName>
        <fullName evidence="8">Apolipoprotein N-acyltransferase</fullName>
        <shortName evidence="8">ALP N-acyltransferase</shortName>
        <ecNumber evidence="8">2.3.1.269</ecNumber>
    </recommendedName>
</protein>
<dbReference type="NCBIfam" id="TIGR00546">
    <property type="entry name" value="lnt"/>
    <property type="match status" value="1"/>
</dbReference>
<feature type="transmembrane region" description="Helical" evidence="8">
    <location>
        <begin position="684"/>
        <end position="703"/>
    </location>
</feature>
<evidence type="ECO:0000256" key="3">
    <source>
        <dbReference type="ARBA" id="ARBA00022679"/>
    </source>
</evidence>
<feature type="compositionally biased region" description="Basic and acidic residues" evidence="9">
    <location>
        <begin position="48"/>
        <end position="61"/>
    </location>
</feature>
<feature type="transmembrane region" description="Helical" evidence="8">
    <location>
        <begin position="395"/>
        <end position="417"/>
    </location>
</feature>
<evidence type="ECO:0000256" key="1">
    <source>
        <dbReference type="ARBA" id="ARBA00004651"/>
    </source>
</evidence>
<organism evidence="11 12">
    <name type="scientific">Catenuloplanes indicus</name>
    <dbReference type="NCBI Taxonomy" id="137267"/>
    <lineage>
        <taxon>Bacteria</taxon>
        <taxon>Bacillati</taxon>
        <taxon>Actinomycetota</taxon>
        <taxon>Actinomycetes</taxon>
        <taxon>Micromonosporales</taxon>
        <taxon>Micromonosporaceae</taxon>
        <taxon>Catenuloplanes</taxon>
    </lineage>
</organism>
<dbReference type="CDD" id="cd07571">
    <property type="entry name" value="ALP_N-acyl_transferase"/>
    <property type="match status" value="1"/>
</dbReference>
<feature type="transmembrane region" description="Helical" evidence="8">
    <location>
        <begin position="181"/>
        <end position="197"/>
    </location>
</feature>
<evidence type="ECO:0000256" key="9">
    <source>
        <dbReference type="SAM" id="MobiDB-lite"/>
    </source>
</evidence>
<name>A0AAE3VUM2_9ACTN</name>
<evidence type="ECO:0000313" key="12">
    <source>
        <dbReference type="Proteomes" id="UP001240236"/>
    </source>
</evidence>
<dbReference type="EC" id="2.3.1.269" evidence="8"/>
<dbReference type="HAMAP" id="MF_01148">
    <property type="entry name" value="Lnt"/>
    <property type="match status" value="1"/>
</dbReference>
<evidence type="ECO:0000256" key="4">
    <source>
        <dbReference type="ARBA" id="ARBA00022692"/>
    </source>
</evidence>
<keyword evidence="3 8" id="KW-0808">Transferase</keyword>
<feature type="transmembrane region" description="Helical" evidence="8">
    <location>
        <begin position="227"/>
        <end position="251"/>
    </location>
</feature>
<gene>
    <name evidence="8" type="primary">lnt</name>
    <name evidence="11" type="ORF">J2S42_000700</name>
</gene>
<keyword evidence="6 8" id="KW-0472">Membrane</keyword>
<comment type="function">
    <text evidence="8">Catalyzes the phospholipid dependent N-acylation of the N-terminal cysteine of apolipoprotein, the last step in lipoprotein maturation.</text>
</comment>
<keyword evidence="5 8" id="KW-1133">Transmembrane helix</keyword>
<reference evidence="11 12" key="1">
    <citation type="submission" date="2023-07" db="EMBL/GenBank/DDBJ databases">
        <title>Sequencing the genomes of 1000 actinobacteria strains.</title>
        <authorList>
            <person name="Klenk H.-P."/>
        </authorList>
    </citation>
    <scope>NUCLEOTIDE SEQUENCE [LARGE SCALE GENOMIC DNA]</scope>
    <source>
        <strain evidence="11 12">DSM 44709</strain>
    </source>
</reference>
<dbReference type="GO" id="GO:0042158">
    <property type="term" value="P:lipoprotein biosynthetic process"/>
    <property type="evidence" value="ECO:0007669"/>
    <property type="project" value="UniProtKB-UniRule"/>
</dbReference>
<dbReference type="PANTHER" id="PTHR38686:SF1">
    <property type="entry name" value="APOLIPOPROTEIN N-ACYLTRANSFERASE"/>
    <property type="match status" value="1"/>
</dbReference>
<dbReference type="Proteomes" id="UP001240236">
    <property type="component" value="Unassembled WGS sequence"/>
</dbReference>
<evidence type="ECO:0000313" key="11">
    <source>
        <dbReference type="EMBL" id="MDQ0364031.1"/>
    </source>
</evidence>
<dbReference type="Gene3D" id="3.60.110.10">
    <property type="entry name" value="Carbon-nitrogen hydrolase"/>
    <property type="match status" value="1"/>
</dbReference>
<accession>A0AAE3VUM2</accession>
<evidence type="ECO:0000256" key="5">
    <source>
        <dbReference type="ARBA" id="ARBA00022989"/>
    </source>
</evidence>
<keyword evidence="12" id="KW-1185">Reference proteome</keyword>
<dbReference type="AlphaFoldDB" id="A0AAE3VUM2"/>
<feature type="region of interest" description="Disordered" evidence="9">
    <location>
        <begin position="363"/>
        <end position="382"/>
    </location>
</feature>
<dbReference type="InterPro" id="IPR003010">
    <property type="entry name" value="C-N_Hydrolase"/>
</dbReference>
<dbReference type="PANTHER" id="PTHR38686">
    <property type="entry name" value="APOLIPOPROTEIN N-ACYLTRANSFERASE"/>
    <property type="match status" value="1"/>
</dbReference>
<comment type="caution">
    <text evidence="11">The sequence shown here is derived from an EMBL/GenBank/DDBJ whole genome shotgun (WGS) entry which is preliminary data.</text>
</comment>
<comment type="pathway">
    <text evidence="8">Protein modification; lipoprotein biosynthesis (N-acyl transfer).</text>
</comment>
<keyword evidence="2 8" id="KW-1003">Cell membrane</keyword>
<comment type="similarity">
    <text evidence="8">Belongs to the CN hydrolase family. Apolipoprotein N-acyltransferase subfamily.</text>
</comment>
<evidence type="ECO:0000256" key="6">
    <source>
        <dbReference type="ARBA" id="ARBA00023136"/>
    </source>
</evidence>
<comment type="catalytic activity">
    <reaction evidence="8">
        <text>N-terminal S-1,2-diacyl-sn-glyceryl-L-cysteinyl-[lipoprotein] + a glycerophospholipid = N-acyl-S-1,2-diacyl-sn-glyceryl-L-cysteinyl-[lipoprotein] + a 2-acyl-sn-glycero-3-phospholipid + H(+)</text>
        <dbReference type="Rhea" id="RHEA:48228"/>
        <dbReference type="Rhea" id="RHEA-COMP:14681"/>
        <dbReference type="Rhea" id="RHEA-COMP:14684"/>
        <dbReference type="ChEBI" id="CHEBI:15378"/>
        <dbReference type="ChEBI" id="CHEBI:136912"/>
        <dbReference type="ChEBI" id="CHEBI:140656"/>
        <dbReference type="ChEBI" id="CHEBI:140657"/>
        <dbReference type="ChEBI" id="CHEBI:140660"/>
        <dbReference type="EC" id="2.3.1.269"/>
    </reaction>
</comment>
<keyword evidence="7 8" id="KW-0012">Acyltransferase</keyword>
<feature type="domain" description="CN hydrolase" evidence="10">
    <location>
        <begin position="425"/>
        <end position="671"/>
    </location>
</feature>
<proteinExistence type="inferred from homology"/>
<sequence length="710" mass="74079">MTVDITAPAPAETRPRFAGRGLAGLWRAVAAVTGGATPSQRADGGPSDGRRADGRQADGRRAARAGRVGPWWAGPARVAVAVTGGVVMDLGFPGLDWWPLTLAGVALVLAAVDGVRFRAGAGLGLLAGLAFYLVHVSWSGLYLGPVPWFALSASQAASFAVGCGLIAVASRLIGAVLPGRRAAFVLYPLLVAGLWVTREEVASRWPYHGFSWGRVGFSHSEGPLAPLLSWVGTSGLSFVLVAIAAAAFQIVRATVRSWRARTAEGQDPDVTPTAEPDVPGAPGSVPGAPGPGVLGTPDPDVTDAREPNILTVRDRAVATAESPDSPDRAVADAQDMLTARVDMLTAPDAETLTARDPHISTARAMSASTARPTGAPDSRAAGPVRRLPRVAGARALPLPALAGWSFAVFALALVPVAHIPATGEITVAAVQGNGPAGYFTKKTRGDLLAAQELATAPLLGQDVDVVVWPEDGADLDPLRYPEGRIRIQQLTEAMDAPLVFGTITKRDDRYYNTSLAWEPGASAPSDHYDKKRPVPFGEYVPDRAFYAAIVPDLIGMVARDYVPGTREGVLEVSGMRLGSAICFDITADDVIADLPVRGAQVILAQSNNGDFGTTDESVQQLAIARIRAIETGRDVVNVSTVGTSAIIAADGSTIDRLPTFQAGAMVRTVTLRDGLTPATRLRGILPLTLAAASLLTLAALAALRMRRASR</sequence>
<feature type="transmembrane region" description="Helical" evidence="8">
    <location>
        <begin position="148"/>
        <end position="169"/>
    </location>
</feature>
<dbReference type="SUPFAM" id="SSF56317">
    <property type="entry name" value="Carbon-nitrogen hydrolase"/>
    <property type="match status" value="1"/>
</dbReference>
<keyword evidence="4 8" id="KW-0812">Transmembrane</keyword>
<dbReference type="GO" id="GO:0005886">
    <property type="term" value="C:plasma membrane"/>
    <property type="evidence" value="ECO:0007669"/>
    <property type="project" value="UniProtKB-SubCell"/>
</dbReference>
<comment type="subcellular location">
    <subcellularLocation>
        <location evidence="1 8">Cell membrane</location>
        <topology evidence="1 8">Multi-pass membrane protein</topology>
    </subcellularLocation>
</comment>
<dbReference type="RefSeq" id="WP_307235112.1">
    <property type="nucleotide sequence ID" value="NZ_JAUSUZ010000001.1"/>
</dbReference>
<dbReference type="GO" id="GO:0016410">
    <property type="term" value="F:N-acyltransferase activity"/>
    <property type="evidence" value="ECO:0007669"/>
    <property type="project" value="UniProtKB-UniRule"/>
</dbReference>
<dbReference type="InterPro" id="IPR045378">
    <property type="entry name" value="LNT_N"/>
</dbReference>
<feature type="region of interest" description="Disordered" evidence="9">
    <location>
        <begin position="34"/>
        <end position="63"/>
    </location>
</feature>
<feature type="region of interest" description="Disordered" evidence="9">
    <location>
        <begin position="262"/>
        <end position="304"/>
    </location>
</feature>